<comment type="subcellular location">
    <subcellularLocation>
        <location evidence="1">Membrane</location>
        <topology evidence="1">Peripheral membrane protein</topology>
    </subcellularLocation>
</comment>
<dbReference type="STRING" id="1381753.V2WNQ9"/>
<evidence type="ECO:0000256" key="1">
    <source>
        <dbReference type="ARBA" id="ARBA00004170"/>
    </source>
</evidence>
<evidence type="ECO:0000313" key="9">
    <source>
        <dbReference type="Proteomes" id="UP000017559"/>
    </source>
</evidence>
<reference evidence="8 9" key="1">
    <citation type="journal article" date="2014" name="BMC Genomics">
        <title>Genome and secretome analysis of the hemibiotrophic fungal pathogen, Moniliophthora roreri, which causes frosty pod rot disease of cacao: mechanisms of the biotrophic and necrotrophic phases.</title>
        <authorList>
            <person name="Meinhardt L.W."/>
            <person name="Costa G.G.L."/>
            <person name="Thomazella D.P.T."/>
            <person name="Teixeira P.J.P.L."/>
            <person name="Carazzolle M.F."/>
            <person name="Schuster S.C."/>
            <person name="Carlson J.E."/>
            <person name="Guiltinan M.J."/>
            <person name="Mieczkowski P."/>
            <person name="Farmer A."/>
            <person name="Ramaraj T."/>
            <person name="Crozier J."/>
            <person name="Davis R.E."/>
            <person name="Shao J."/>
            <person name="Melnick R.L."/>
            <person name="Pereira G.A.G."/>
            <person name="Bailey B.A."/>
        </authorList>
    </citation>
    <scope>NUCLEOTIDE SEQUENCE [LARGE SCALE GENOMIC DNA]</scope>
    <source>
        <strain evidence="8 9">MCA 2997</strain>
    </source>
</reference>
<gene>
    <name evidence="8" type="ORF">Moror_9622</name>
</gene>
<dbReference type="SUPFAM" id="SSF50044">
    <property type="entry name" value="SH3-domain"/>
    <property type="match status" value="1"/>
</dbReference>
<evidence type="ECO:0000313" key="8">
    <source>
        <dbReference type="EMBL" id="ESK81855.1"/>
    </source>
</evidence>
<dbReference type="PANTHER" id="PTHR14167:SF81">
    <property type="entry name" value="ENDOPHILIN-A"/>
    <property type="match status" value="1"/>
</dbReference>
<keyword evidence="4 6" id="KW-0472">Membrane</keyword>
<keyword evidence="8" id="KW-0131">Cell cycle</keyword>
<dbReference type="EMBL" id="AWSO01002201">
    <property type="protein sequence ID" value="ESK81855.1"/>
    <property type="molecule type" value="Genomic_DNA"/>
</dbReference>
<dbReference type="FunFam" id="2.30.30.40:FF:000072">
    <property type="entry name" value="Unconventional Myosin IB"/>
    <property type="match status" value="1"/>
</dbReference>
<dbReference type="PANTHER" id="PTHR14167">
    <property type="entry name" value="SH3 DOMAIN-CONTAINING"/>
    <property type="match status" value="1"/>
</dbReference>
<feature type="transmembrane region" description="Helical" evidence="6">
    <location>
        <begin position="6"/>
        <end position="22"/>
    </location>
</feature>
<dbReference type="InterPro" id="IPR036028">
    <property type="entry name" value="SH3-like_dom_sf"/>
</dbReference>
<evidence type="ECO:0000256" key="2">
    <source>
        <dbReference type="ARBA" id="ARBA00022443"/>
    </source>
</evidence>
<comment type="caution">
    <text evidence="8">The sequence shown here is derived from an EMBL/GenBank/DDBJ whole genome shotgun (WGS) entry which is preliminary data.</text>
</comment>
<dbReference type="AlphaFoldDB" id="V2WNQ9"/>
<evidence type="ECO:0000256" key="4">
    <source>
        <dbReference type="ARBA" id="ARBA00023136"/>
    </source>
</evidence>
<dbReference type="InterPro" id="IPR050384">
    <property type="entry name" value="Endophilin_SH3RF"/>
</dbReference>
<dbReference type="KEGG" id="mrr:Moror_9622"/>
<dbReference type="HOGENOM" id="CLU_1372527_0_0_1"/>
<proteinExistence type="predicted"/>
<dbReference type="SMART" id="SM00326">
    <property type="entry name" value="SH3"/>
    <property type="match status" value="1"/>
</dbReference>
<keyword evidence="8" id="KW-0132">Cell division</keyword>
<name>V2WNQ9_MONRO</name>
<accession>V2WNQ9</accession>
<keyword evidence="6" id="KW-1133">Transmembrane helix</keyword>
<dbReference type="GO" id="GO:0051301">
    <property type="term" value="P:cell division"/>
    <property type="evidence" value="ECO:0007669"/>
    <property type="project" value="UniProtKB-KW"/>
</dbReference>
<dbReference type="OrthoDB" id="10255964at2759"/>
<keyword evidence="9" id="KW-1185">Reference proteome</keyword>
<evidence type="ECO:0000256" key="3">
    <source>
        <dbReference type="ARBA" id="ARBA00023054"/>
    </source>
</evidence>
<evidence type="ECO:0000256" key="6">
    <source>
        <dbReference type="SAM" id="Phobius"/>
    </source>
</evidence>
<dbReference type="CDD" id="cd11883">
    <property type="entry name" value="SH3_Sdc25"/>
    <property type="match status" value="1"/>
</dbReference>
<dbReference type="PROSITE" id="PS50002">
    <property type="entry name" value="SH3"/>
    <property type="match status" value="1"/>
</dbReference>
<evidence type="ECO:0000256" key="5">
    <source>
        <dbReference type="PROSITE-ProRule" id="PRU00192"/>
    </source>
</evidence>
<dbReference type="Gene3D" id="2.30.30.40">
    <property type="entry name" value="SH3 Domains"/>
    <property type="match status" value="1"/>
</dbReference>
<evidence type="ECO:0000259" key="7">
    <source>
        <dbReference type="PROSITE" id="PS50002"/>
    </source>
</evidence>
<dbReference type="Proteomes" id="UP000017559">
    <property type="component" value="Unassembled WGS sequence"/>
</dbReference>
<sequence length="201" mass="22046">MSVFCMIVRTVLGCIAITYMSLEFSNATSTTMATLYVVCGVGWLGFILHPFMTGKRNVTPESSLEKGDGVMGPPQFPLITDEKLNVARPAPSPTPCTQGVVTAESLDLTPPRPETDQSNKTPDLAVEGYGQVDTESTFCRALYDYENPNVSSELKIRKGNVIEILGKQPSGWWDGLLGEERGWFPSNYVTLISVEEAMREV</sequence>
<dbReference type="Pfam" id="PF00018">
    <property type="entry name" value="SH3_1"/>
    <property type="match status" value="1"/>
</dbReference>
<organism evidence="8 9">
    <name type="scientific">Moniliophthora roreri (strain MCA 2997)</name>
    <name type="common">Cocoa frosty pod rot fungus</name>
    <name type="synonym">Crinipellis roreri</name>
    <dbReference type="NCBI Taxonomy" id="1381753"/>
    <lineage>
        <taxon>Eukaryota</taxon>
        <taxon>Fungi</taxon>
        <taxon>Dikarya</taxon>
        <taxon>Basidiomycota</taxon>
        <taxon>Agaricomycotina</taxon>
        <taxon>Agaricomycetes</taxon>
        <taxon>Agaricomycetidae</taxon>
        <taxon>Agaricales</taxon>
        <taxon>Marasmiineae</taxon>
        <taxon>Marasmiaceae</taxon>
        <taxon>Moniliophthora</taxon>
    </lineage>
</organism>
<keyword evidence="6" id="KW-0812">Transmembrane</keyword>
<keyword evidence="3" id="KW-0175">Coiled coil</keyword>
<feature type="domain" description="SH3" evidence="7">
    <location>
        <begin position="134"/>
        <end position="194"/>
    </location>
</feature>
<dbReference type="PRINTS" id="PR00452">
    <property type="entry name" value="SH3DOMAIN"/>
</dbReference>
<keyword evidence="2 5" id="KW-0728">SH3 domain</keyword>
<dbReference type="InterPro" id="IPR001452">
    <property type="entry name" value="SH3_domain"/>
</dbReference>
<feature type="transmembrane region" description="Helical" evidence="6">
    <location>
        <begin position="34"/>
        <end position="52"/>
    </location>
</feature>
<protein>
    <submittedName>
        <fullName evidence="8">Cell division control protein</fullName>
    </submittedName>
</protein>